<dbReference type="AlphaFoldDB" id="A0A9K3KCJ8"/>
<dbReference type="EMBL" id="JAGRRH010000026">
    <property type="protein sequence ID" value="KAG7341047.1"/>
    <property type="molecule type" value="Genomic_DNA"/>
</dbReference>
<evidence type="ECO:0000313" key="2">
    <source>
        <dbReference type="EMBL" id="KAG7341047.1"/>
    </source>
</evidence>
<reference evidence="2" key="2">
    <citation type="submission" date="2021-04" db="EMBL/GenBank/DDBJ databases">
        <authorList>
            <person name="Podell S."/>
        </authorList>
    </citation>
    <scope>NUCLEOTIDE SEQUENCE</scope>
    <source>
        <strain evidence="2">Hildebrandi</strain>
    </source>
</reference>
<dbReference type="OrthoDB" id="277398at2759"/>
<name>A0A9K3KCJ8_9STRA</name>
<dbReference type="Proteomes" id="UP000693970">
    <property type="component" value="Unassembled WGS sequence"/>
</dbReference>
<evidence type="ECO:0000313" key="3">
    <source>
        <dbReference type="Proteomes" id="UP000693970"/>
    </source>
</evidence>
<gene>
    <name evidence="2" type="ORF">IV203_022998</name>
</gene>
<protein>
    <submittedName>
        <fullName evidence="2">Pterin 4 alpha carbinolamine dehydratase</fullName>
    </submittedName>
</protein>
<feature type="region of interest" description="Disordered" evidence="1">
    <location>
        <begin position="53"/>
        <end position="82"/>
    </location>
</feature>
<proteinExistence type="predicted"/>
<sequence>MAALQKYFSKVAARAHKSHLPLSIFSNGPSMGHHPNILSFQGSKLFYSSSSLSSSSPSSSSSSRPDPFARRPTAKCDPYGQGGKPLNLAQAASLLPTVDTRWKLWRNPNGDQDFTLDRQDDDEEAVIPFAMVRDYFHAEYLHGAQFVKHVAAVAQMNDHFPYQVSLDRFVSKRTWQIRTRVICRTIVLEGLSHHDFMLATLLDVETNRPELRSLLLVVPTTTTTTTTP</sequence>
<reference evidence="2" key="1">
    <citation type="journal article" date="2021" name="Sci. Rep.">
        <title>Diploid genomic architecture of Nitzschia inconspicua, an elite biomass production diatom.</title>
        <authorList>
            <person name="Oliver A."/>
            <person name="Podell S."/>
            <person name="Pinowska A."/>
            <person name="Traller J.C."/>
            <person name="Smith S.R."/>
            <person name="McClure R."/>
            <person name="Beliaev A."/>
            <person name="Bohutskyi P."/>
            <person name="Hill E.A."/>
            <person name="Rabines A."/>
            <person name="Zheng H."/>
            <person name="Allen L.Z."/>
            <person name="Kuo A."/>
            <person name="Grigoriev I.V."/>
            <person name="Allen A.E."/>
            <person name="Hazlebeck D."/>
            <person name="Allen E.E."/>
        </authorList>
    </citation>
    <scope>NUCLEOTIDE SEQUENCE</scope>
    <source>
        <strain evidence="2">Hildebrandi</strain>
    </source>
</reference>
<keyword evidence="3" id="KW-1185">Reference proteome</keyword>
<feature type="compositionally biased region" description="Low complexity" evidence="1">
    <location>
        <begin position="53"/>
        <end position="63"/>
    </location>
</feature>
<comment type="caution">
    <text evidence="2">The sequence shown here is derived from an EMBL/GenBank/DDBJ whole genome shotgun (WGS) entry which is preliminary data.</text>
</comment>
<organism evidence="2 3">
    <name type="scientific">Nitzschia inconspicua</name>
    <dbReference type="NCBI Taxonomy" id="303405"/>
    <lineage>
        <taxon>Eukaryota</taxon>
        <taxon>Sar</taxon>
        <taxon>Stramenopiles</taxon>
        <taxon>Ochrophyta</taxon>
        <taxon>Bacillariophyta</taxon>
        <taxon>Bacillariophyceae</taxon>
        <taxon>Bacillariophycidae</taxon>
        <taxon>Bacillariales</taxon>
        <taxon>Bacillariaceae</taxon>
        <taxon>Nitzschia</taxon>
    </lineage>
</organism>
<evidence type="ECO:0000256" key="1">
    <source>
        <dbReference type="SAM" id="MobiDB-lite"/>
    </source>
</evidence>
<accession>A0A9K3KCJ8</accession>